<protein>
    <submittedName>
        <fullName evidence="1">Uncharacterized protein</fullName>
    </submittedName>
</protein>
<keyword evidence="2" id="KW-1185">Reference proteome</keyword>
<comment type="caution">
    <text evidence="1">The sequence shown here is derived from an EMBL/GenBank/DDBJ whole genome shotgun (WGS) entry which is preliminary data.</text>
</comment>
<reference evidence="1 2" key="1">
    <citation type="submission" date="2023-09" db="EMBL/GenBank/DDBJ databases">
        <authorList>
            <person name="Wang M."/>
        </authorList>
    </citation>
    <scope>NUCLEOTIDE SEQUENCE [LARGE SCALE GENOMIC DNA]</scope>
    <source>
        <strain evidence="1">GT-2023</strain>
        <tissue evidence="1">Liver</tissue>
    </source>
</reference>
<dbReference type="EMBL" id="JAYMGO010000025">
    <property type="protein sequence ID" value="KAL1247142.1"/>
    <property type="molecule type" value="Genomic_DNA"/>
</dbReference>
<name>A0ABR3L2N5_9TELE</name>
<accession>A0ABR3L2N5</accession>
<evidence type="ECO:0000313" key="1">
    <source>
        <dbReference type="EMBL" id="KAL1247142.1"/>
    </source>
</evidence>
<sequence length="196" mass="21816">MNDFSLTKRWLEAPLQLLRAAAMSTLTEIGFGSAGAVIRQQEGIMDENHWTTAGVLQEHQTVGVEMSVLTSLTQVSILAIFLIQCATSLPVLGRYLGEENSISPSDIFSPRKMLFPRDDADTLFDDREGRSGLQTRQLGDIEFTNRYAELLKSKAKITSICAFLKRMESSKKSGVGGETDRLISLMRQYSCPNVYQ</sequence>
<evidence type="ECO:0000313" key="2">
    <source>
        <dbReference type="Proteomes" id="UP001558613"/>
    </source>
</evidence>
<organism evidence="1 2">
    <name type="scientific">Cirrhinus molitorella</name>
    <name type="common">mud carp</name>
    <dbReference type="NCBI Taxonomy" id="172907"/>
    <lineage>
        <taxon>Eukaryota</taxon>
        <taxon>Metazoa</taxon>
        <taxon>Chordata</taxon>
        <taxon>Craniata</taxon>
        <taxon>Vertebrata</taxon>
        <taxon>Euteleostomi</taxon>
        <taxon>Actinopterygii</taxon>
        <taxon>Neopterygii</taxon>
        <taxon>Teleostei</taxon>
        <taxon>Ostariophysi</taxon>
        <taxon>Cypriniformes</taxon>
        <taxon>Cyprinidae</taxon>
        <taxon>Labeoninae</taxon>
        <taxon>Labeonini</taxon>
        <taxon>Cirrhinus</taxon>
    </lineage>
</organism>
<proteinExistence type="predicted"/>
<gene>
    <name evidence="1" type="ORF">QQF64_022518</name>
</gene>
<dbReference type="Proteomes" id="UP001558613">
    <property type="component" value="Unassembled WGS sequence"/>
</dbReference>